<dbReference type="PANTHER" id="PTHR24123:SF33">
    <property type="entry name" value="PROTEIN HOS4"/>
    <property type="match status" value="1"/>
</dbReference>
<dbReference type="SMART" id="SM00248">
    <property type="entry name" value="ANK"/>
    <property type="match status" value="6"/>
</dbReference>
<reference evidence="7" key="1">
    <citation type="submission" date="2020-01" db="EMBL/GenBank/DDBJ databases">
        <authorList>
            <consortium name="DOE Joint Genome Institute"/>
            <person name="Haridas S."/>
            <person name="Albert R."/>
            <person name="Binder M."/>
            <person name="Bloem J."/>
            <person name="Labutti K."/>
            <person name="Salamov A."/>
            <person name="Andreopoulos B."/>
            <person name="Baker S.E."/>
            <person name="Barry K."/>
            <person name="Bills G."/>
            <person name="Bluhm B.H."/>
            <person name="Cannon C."/>
            <person name="Castanera R."/>
            <person name="Culley D.E."/>
            <person name="Daum C."/>
            <person name="Ezra D."/>
            <person name="Gonzalez J.B."/>
            <person name="Henrissat B."/>
            <person name="Kuo A."/>
            <person name="Liang C."/>
            <person name="Lipzen A."/>
            <person name="Lutzoni F."/>
            <person name="Magnuson J."/>
            <person name="Mondo S."/>
            <person name="Nolan M."/>
            <person name="Ohm R."/>
            <person name="Pangilinan J."/>
            <person name="Park H.-J."/>
            <person name="Ramirez L."/>
            <person name="Alfaro M."/>
            <person name="Sun H."/>
            <person name="Tritt A."/>
            <person name="Yoshinaga Y."/>
            <person name="Zwiers L.-H."/>
            <person name="Turgeon B.G."/>
            <person name="Goodwin S.B."/>
            <person name="Spatafora J.W."/>
            <person name="Crous P.W."/>
            <person name="Grigoriev I.V."/>
        </authorList>
    </citation>
    <scope>NUCLEOTIDE SEQUENCE</scope>
    <source>
        <strain evidence="7">IPT5</strain>
    </source>
</reference>
<evidence type="ECO:0000256" key="1">
    <source>
        <dbReference type="ARBA" id="ARBA00022737"/>
    </source>
</evidence>
<dbReference type="PROSITE" id="PS50297">
    <property type="entry name" value="ANK_REP_REGION"/>
    <property type="match status" value="1"/>
</dbReference>
<dbReference type="InterPro" id="IPR002110">
    <property type="entry name" value="Ankyrin_rpt"/>
</dbReference>
<dbReference type="InterPro" id="IPR051165">
    <property type="entry name" value="Multifunctional_ANK_Repeat"/>
</dbReference>
<dbReference type="OrthoDB" id="21416at2759"/>
<feature type="domain" description="C2H2-type" evidence="6">
    <location>
        <begin position="33"/>
        <end position="56"/>
    </location>
</feature>
<evidence type="ECO:0000259" key="6">
    <source>
        <dbReference type="PROSITE" id="PS50157"/>
    </source>
</evidence>
<dbReference type="Pfam" id="PF12796">
    <property type="entry name" value="Ank_2"/>
    <property type="match status" value="2"/>
</dbReference>
<dbReference type="SUPFAM" id="SSF57667">
    <property type="entry name" value="beta-beta-alpha zinc fingers"/>
    <property type="match status" value="1"/>
</dbReference>
<keyword evidence="4" id="KW-0862">Zinc</keyword>
<name>A0A6A7ATI1_9PLEO</name>
<sequence>MEATEIYKCDKCPKSFVTLGRYNQHLKTHSKPYSCNKCVKRFALRHSLTRHIHARHQLGHQKYPCAIRGCEFKATRKDNIRQHMRNIHADQSPAHNVRKTKQLLEDSESPTNPILRGDRMEGDTSSTRVASGMQAASAGNFGLLEVALNTGFDVRTTADDGSTALHCAAITNGVGMVSHLLNLGATTEAHNQRFRTPLHEAVLSHSSDACEVPIKHGAKASDECPHDVVRSGQTLIFEMLMSCSQSHDRYRIARTGHRVAVTISNLAILNAVSSSPYIEQNWLTDFTKSVLRFVMYSGRTDVLRFLLESGMLDPNTWLAGRERSFLLHVAALKGHTKMIELLLSHEGIQVNARNRSYCTPLQEACAAGQTAVVRLLLQHPDTRMIQVTSLGTRETTSAFHQAVHEGFTETVQLLLSHLDGITSHDELLDNRERTPLQLS</sequence>
<keyword evidence="8" id="KW-1185">Reference proteome</keyword>
<feature type="domain" description="C2H2-type" evidence="6">
    <location>
        <begin position="63"/>
        <end position="93"/>
    </location>
</feature>
<dbReference type="SUPFAM" id="SSF48403">
    <property type="entry name" value="Ankyrin repeat"/>
    <property type="match status" value="1"/>
</dbReference>
<keyword evidence="2 3" id="KW-0040">ANK repeat</keyword>
<evidence type="ECO:0000256" key="5">
    <source>
        <dbReference type="SAM" id="MobiDB-lite"/>
    </source>
</evidence>
<protein>
    <submittedName>
        <fullName evidence="7">Ankyrin</fullName>
    </submittedName>
</protein>
<dbReference type="Gene3D" id="3.30.160.60">
    <property type="entry name" value="Classic Zinc Finger"/>
    <property type="match status" value="1"/>
</dbReference>
<dbReference type="InterPro" id="IPR036770">
    <property type="entry name" value="Ankyrin_rpt-contain_sf"/>
</dbReference>
<evidence type="ECO:0000256" key="2">
    <source>
        <dbReference type="ARBA" id="ARBA00023043"/>
    </source>
</evidence>
<dbReference type="PROSITE" id="PS50157">
    <property type="entry name" value="ZINC_FINGER_C2H2_2"/>
    <property type="match status" value="3"/>
</dbReference>
<dbReference type="Pfam" id="PF13894">
    <property type="entry name" value="zf-C2H2_4"/>
    <property type="match status" value="1"/>
</dbReference>
<gene>
    <name evidence="7" type="ORF">T440DRAFT_510754</name>
</gene>
<organism evidence="7 8">
    <name type="scientific">Plenodomus tracheiphilus IPT5</name>
    <dbReference type="NCBI Taxonomy" id="1408161"/>
    <lineage>
        <taxon>Eukaryota</taxon>
        <taxon>Fungi</taxon>
        <taxon>Dikarya</taxon>
        <taxon>Ascomycota</taxon>
        <taxon>Pezizomycotina</taxon>
        <taxon>Dothideomycetes</taxon>
        <taxon>Pleosporomycetidae</taxon>
        <taxon>Pleosporales</taxon>
        <taxon>Pleosporineae</taxon>
        <taxon>Leptosphaeriaceae</taxon>
        <taxon>Plenodomus</taxon>
    </lineage>
</organism>
<evidence type="ECO:0000256" key="4">
    <source>
        <dbReference type="PROSITE-ProRule" id="PRU00042"/>
    </source>
</evidence>
<feature type="region of interest" description="Disordered" evidence="5">
    <location>
        <begin position="102"/>
        <end position="125"/>
    </location>
</feature>
<dbReference type="AlphaFoldDB" id="A0A6A7ATI1"/>
<evidence type="ECO:0000313" key="8">
    <source>
        <dbReference type="Proteomes" id="UP000799423"/>
    </source>
</evidence>
<keyword evidence="4" id="KW-0479">Metal-binding</keyword>
<dbReference type="InterPro" id="IPR013087">
    <property type="entry name" value="Znf_C2H2_type"/>
</dbReference>
<feature type="domain" description="C2H2-type" evidence="6">
    <location>
        <begin position="7"/>
        <end position="34"/>
    </location>
</feature>
<keyword evidence="4" id="KW-0863">Zinc-finger</keyword>
<dbReference type="InterPro" id="IPR036236">
    <property type="entry name" value="Znf_C2H2_sf"/>
</dbReference>
<proteinExistence type="predicted"/>
<feature type="repeat" description="ANK" evidence="3">
    <location>
        <begin position="160"/>
        <end position="192"/>
    </location>
</feature>
<dbReference type="PROSITE" id="PS00028">
    <property type="entry name" value="ZINC_FINGER_C2H2_1"/>
    <property type="match status" value="2"/>
</dbReference>
<evidence type="ECO:0000313" key="7">
    <source>
        <dbReference type="EMBL" id="KAF2846620.1"/>
    </source>
</evidence>
<dbReference type="Gene3D" id="1.25.40.20">
    <property type="entry name" value="Ankyrin repeat-containing domain"/>
    <property type="match status" value="2"/>
</dbReference>
<evidence type="ECO:0000256" key="3">
    <source>
        <dbReference type="PROSITE-ProRule" id="PRU00023"/>
    </source>
</evidence>
<dbReference type="GO" id="GO:0008270">
    <property type="term" value="F:zinc ion binding"/>
    <property type="evidence" value="ECO:0007669"/>
    <property type="project" value="UniProtKB-KW"/>
</dbReference>
<dbReference type="EMBL" id="MU006333">
    <property type="protein sequence ID" value="KAF2846620.1"/>
    <property type="molecule type" value="Genomic_DNA"/>
</dbReference>
<accession>A0A6A7ATI1</accession>
<dbReference type="PROSITE" id="PS50088">
    <property type="entry name" value="ANK_REPEAT"/>
    <property type="match status" value="1"/>
</dbReference>
<dbReference type="PANTHER" id="PTHR24123">
    <property type="entry name" value="ANKYRIN REPEAT-CONTAINING"/>
    <property type="match status" value="1"/>
</dbReference>
<dbReference type="SMART" id="SM00355">
    <property type="entry name" value="ZnF_C2H2"/>
    <property type="match status" value="3"/>
</dbReference>
<feature type="non-terminal residue" evidence="7">
    <location>
        <position position="439"/>
    </location>
</feature>
<keyword evidence="1" id="KW-0677">Repeat</keyword>
<dbReference type="Proteomes" id="UP000799423">
    <property type="component" value="Unassembled WGS sequence"/>
</dbReference>